<name>X1UGR8_9ZZZZ</name>
<accession>X1UGR8</accession>
<reference evidence="1" key="1">
    <citation type="journal article" date="2014" name="Front. Microbiol.">
        <title>High frequency of phylogenetically diverse reductive dehalogenase-homologous genes in deep subseafloor sedimentary metagenomes.</title>
        <authorList>
            <person name="Kawai M."/>
            <person name="Futagami T."/>
            <person name="Toyoda A."/>
            <person name="Takaki Y."/>
            <person name="Nishi S."/>
            <person name="Hori S."/>
            <person name="Arai W."/>
            <person name="Tsubouchi T."/>
            <person name="Morono Y."/>
            <person name="Uchiyama I."/>
            <person name="Ito T."/>
            <person name="Fujiyama A."/>
            <person name="Inagaki F."/>
            <person name="Takami H."/>
        </authorList>
    </citation>
    <scope>NUCLEOTIDE SEQUENCE</scope>
    <source>
        <strain evidence="1">Expedition CK06-06</strain>
    </source>
</reference>
<comment type="caution">
    <text evidence="1">The sequence shown here is derived from an EMBL/GenBank/DDBJ whole genome shotgun (WGS) entry which is preliminary data.</text>
</comment>
<gene>
    <name evidence="1" type="ORF">S12H4_62126</name>
</gene>
<dbReference type="EMBL" id="BARW01041524">
    <property type="protein sequence ID" value="GAJ16729.1"/>
    <property type="molecule type" value="Genomic_DNA"/>
</dbReference>
<dbReference type="AlphaFoldDB" id="X1UGR8"/>
<organism evidence="1">
    <name type="scientific">marine sediment metagenome</name>
    <dbReference type="NCBI Taxonomy" id="412755"/>
    <lineage>
        <taxon>unclassified sequences</taxon>
        <taxon>metagenomes</taxon>
        <taxon>ecological metagenomes</taxon>
    </lineage>
</organism>
<evidence type="ECO:0008006" key="2">
    <source>
        <dbReference type="Google" id="ProtNLM"/>
    </source>
</evidence>
<feature type="non-terminal residue" evidence="1">
    <location>
        <position position="1"/>
    </location>
</feature>
<protein>
    <recommendedName>
        <fullName evidence="2">Malic enzyme NAD-binding domain-containing protein</fullName>
    </recommendedName>
</protein>
<sequence length="38" mass="4482">VAREARDSGLGVRLPDEKLRELVKQSMWEPGYLPYRHE</sequence>
<evidence type="ECO:0000313" key="1">
    <source>
        <dbReference type="EMBL" id="GAJ16729.1"/>
    </source>
</evidence>
<proteinExistence type="predicted"/>